<dbReference type="InterPro" id="IPR043993">
    <property type="entry name" value="T4SS_pilin"/>
</dbReference>
<keyword evidence="1" id="KW-1133">Transmembrane helix</keyword>
<dbReference type="STRING" id="1817824.A2751_01790"/>
<dbReference type="EMBL" id="MFEK01000016">
    <property type="protein sequence ID" value="OGE77767.1"/>
    <property type="molecule type" value="Genomic_DNA"/>
</dbReference>
<keyword evidence="1" id="KW-0472">Membrane</keyword>
<sequence length="288" mass="29308">MKQKTKIFIFIIFLLLVNFAAVAVVFGQTGNTGGGQNSGAGNTGGGPDGGNGSGATAGGCAPNTTLVNGQCVINNPAKQYLVDIPDFGALIIRAIEIALFFAGAIALLFLIIGGFQYIAARGNEETTEKAKKTISGAILGLIIIIMSYAIVTMINNLVVQGVPGGASTTSLSPSPLPPPPPPPGPPPANNIFIVVVNNNPPTYSIDDVASISFVPAPGGGYTWALTGDQLPDGLGLTTFGSNPPQINGTVSSSAEPGTYNLRITATGNGRTGTKDFQIIILEPGQNSP</sequence>
<feature type="transmembrane region" description="Helical" evidence="1">
    <location>
        <begin position="133"/>
        <end position="154"/>
    </location>
</feature>
<comment type="caution">
    <text evidence="2">The sequence shown here is derived from an EMBL/GenBank/DDBJ whole genome shotgun (WGS) entry which is preliminary data.</text>
</comment>
<gene>
    <name evidence="2" type="ORF">A2751_01790</name>
</gene>
<dbReference type="AlphaFoldDB" id="A0A1F5NJA0"/>
<dbReference type="Pfam" id="PF18895">
    <property type="entry name" value="T4SS_pilin"/>
    <property type="match status" value="1"/>
</dbReference>
<name>A0A1F5NJA0_9BACT</name>
<dbReference type="Gene3D" id="2.60.40.10">
    <property type="entry name" value="Immunoglobulins"/>
    <property type="match status" value="1"/>
</dbReference>
<dbReference type="Proteomes" id="UP000176864">
    <property type="component" value="Unassembled WGS sequence"/>
</dbReference>
<organism evidence="2 3">
    <name type="scientific">Candidatus Doudnabacteria bacterium RIFCSPHIGHO2_01_FULL_46_14</name>
    <dbReference type="NCBI Taxonomy" id="1817824"/>
    <lineage>
        <taxon>Bacteria</taxon>
        <taxon>Candidatus Doudnaibacteriota</taxon>
    </lineage>
</organism>
<protein>
    <submittedName>
        <fullName evidence="2">Uncharacterized protein</fullName>
    </submittedName>
</protein>
<proteinExistence type="predicted"/>
<feature type="transmembrane region" description="Helical" evidence="1">
    <location>
        <begin position="90"/>
        <end position="112"/>
    </location>
</feature>
<feature type="transmembrane region" description="Helical" evidence="1">
    <location>
        <begin position="7"/>
        <end position="27"/>
    </location>
</feature>
<dbReference type="Pfam" id="PF05345">
    <property type="entry name" value="He_PIG"/>
    <property type="match status" value="1"/>
</dbReference>
<accession>A0A1F5NJA0</accession>
<dbReference type="InterPro" id="IPR013783">
    <property type="entry name" value="Ig-like_fold"/>
</dbReference>
<reference evidence="2 3" key="1">
    <citation type="journal article" date="2016" name="Nat. Commun.">
        <title>Thousands of microbial genomes shed light on interconnected biogeochemical processes in an aquifer system.</title>
        <authorList>
            <person name="Anantharaman K."/>
            <person name="Brown C.T."/>
            <person name="Hug L.A."/>
            <person name="Sharon I."/>
            <person name="Castelle C.J."/>
            <person name="Probst A.J."/>
            <person name="Thomas B.C."/>
            <person name="Singh A."/>
            <person name="Wilkins M.J."/>
            <person name="Karaoz U."/>
            <person name="Brodie E.L."/>
            <person name="Williams K.H."/>
            <person name="Hubbard S.S."/>
            <person name="Banfield J.F."/>
        </authorList>
    </citation>
    <scope>NUCLEOTIDE SEQUENCE [LARGE SCALE GENOMIC DNA]</scope>
</reference>
<evidence type="ECO:0000313" key="2">
    <source>
        <dbReference type="EMBL" id="OGE77767.1"/>
    </source>
</evidence>
<evidence type="ECO:0000313" key="3">
    <source>
        <dbReference type="Proteomes" id="UP000176864"/>
    </source>
</evidence>
<keyword evidence="1" id="KW-0812">Transmembrane</keyword>
<evidence type="ECO:0000256" key="1">
    <source>
        <dbReference type="SAM" id="Phobius"/>
    </source>
</evidence>